<dbReference type="EMBL" id="RCMV01000278">
    <property type="protein sequence ID" value="KAG3220140.1"/>
    <property type="molecule type" value="Genomic_DNA"/>
</dbReference>
<dbReference type="Proteomes" id="UP000760860">
    <property type="component" value="Unassembled WGS sequence"/>
</dbReference>
<dbReference type="PANTHER" id="PTHR37984">
    <property type="entry name" value="PROTEIN CBG26694"/>
    <property type="match status" value="1"/>
</dbReference>
<dbReference type="InterPro" id="IPR050951">
    <property type="entry name" value="Retrovirus_Pol_polyprotein"/>
</dbReference>
<name>A0A8T1I583_9STRA</name>
<dbReference type="Gene3D" id="3.30.420.10">
    <property type="entry name" value="Ribonuclease H-like superfamily/Ribonuclease H"/>
    <property type="match status" value="1"/>
</dbReference>
<dbReference type="SUPFAM" id="SSF53098">
    <property type="entry name" value="Ribonuclease H-like"/>
    <property type="match status" value="1"/>
</dbReference>
<dbReference type="GO" id="GO:0003676">
    <property type="term" value="F:nucleic acid binding"/>
    <property type="evidence" value="ECO:0007669"/>
    <property type="project" value="InterPro"/>
</dbReference>
<comment type="caution">
    <text evidence="4">The sequence shown here is derived from an EMBL/GenBank/DDBJ whole genome shotgun (WGS) entry which is preliminary data.</text>
</comment>
<dbReference type="InterPro" id="IPR012337">
    <property type="entry name" value="RNaseH-like_sf"/>
</dbReference>
<sequence>MLQARQINPVPYRPQMIGLVERFNRTWKDCVSTFMTHEKQVDWNLWVKFAVYAYNSAPQSTVALTPNELMMGQRLRPPNELPRRTALTEAGALPAYHADLLEAMRRSHECAERARRKDQARQAKYYNRRRKQRRTFETGDRVWLYNPPRGPKATKFVHQWMGPLRIVEPAGYENYLLEREDKTGEKETIVARVSFMVSFHYPAPLLAQAAADIDEELADENHEQDELDEEAPAAVVRAATAARDSTKTRRSTNRRRTAMTGAGGMLDDGGTLVEPRRRRVRNRAGQYVLEYELRGLDGGQTGAADVERRWVTVGQYEQLVNDGRVLESSVGLEARYALLQWLQM</sequence>
<dbReference type="GO" id="GO:0015074">
    <property type="term" value="P:DNA integration"/>
    <property type="evidence" value="ECO:0007669"/>
    <property type="project" value="InterPro"/>
</dbReference>
<gene>
    <name evidence="3" type="ORF">PC118_g10690</name>
    <name evidence="4" type="ORF">PC129_g9094</name>
</gene>
<dbReference type="InterPro" id="IPR036397">
    <property type="entry name" value="RNaseH_sf"/>
</dbReference>
<evidence type="ECO:0000313" key="4">
    <source>
        <dbReference type="EMBL" id="KAG3220140.1"/>
    </source>
</evidence>
<reference evidence="4" key="1">
    <citation type="submission" date="2018-05" db="EMBL/GenBank/DDBJ databases">
        <title>Effector identification in a new, highly contiguous assembly of the strawberry crown rot pathogen Phytophthora cactorum.</title>
        <authorList>
            <person name="Armitage A.D."/>
            <person name="Nellist C.F."/>
            <person name="Bates H."/>
            <person name="Vickerstaff R.J."/>
            <person name="Harrison R.J."/>
        </authorList>
    </citation>
    <scope>NUCLEOTIDE SEQUENCE</scope>
    <source>
        <strain evidence="3">P415</strain>
        <strain evidence="4">P421</strain>
    </source>
</reference>
<dbReference type="PANTHER" id="PTHR37984:SF15">
    <property type="entry name" value="INTEGRASE CATALYTIC DOMAIN-CONTAINING PROTEIN"/>
    <property type="match status" value="1"/>
</dbReference>
<organism evidence="4 5">
    <name type="scientific">Phytophthora cactorum</name>
    <dbReference type="NCBI Taxonomy" id="29920"/>
    <lineage>
        <taxon>Eukaryota</taxon>
        <taxon>Sar</taxon>
        <taxon>Stramenopiles</taxon>
        <taxon>Oomycota</taxon>
        <taxon>Peronosporomycetes</taxon>
        <taxon>Peronosporales</taxon>
        <taxon>Peronosporaceae</taxon>
        <taxon>Phytophthora</taxon>
    </lineage>
</organism>
<feature type="compositionally biased region" description="Basic residues" evidence="1">
    <location>
        <begin position="248"/>
        <end position="257"/>
    </location>
</feature>
<evidence type="ECO:0000256" key="1">
    <source>
        <dbReference type="SAM" id="MobiDB-lite"/>
    </source>
</evidence>
<feature type="region of interest" description="Disordered" evidence="1">
    <location>
        <begin position="239"/>
        <end position="271"/>
    </location>
</feature>
<dbReference type="InterPro" id="IPR001584">
    <property type="entry name" value="Integrase_cat-core"/>
</dbReference>
<feature type="domain" description="Integrase catalytic" evidence="2">
    <location>
        <begin position="1"/>
        <end position="74"/>
    </location>
</feature>
<evidence type="ECO:0000313" key="3">
    <source>
        <dbReference type="EMBL" id="KAG2981329.1"/>
    </source>
</evidence>
<dbReference type="EMBL" id="RCML01000311">
    <property type="protein sequence ID" value="KAG2981329.1"/>
    <property type="molecule type" value="Genomic_DNA"/>
</dbReference>
<proteinExistence type="predicted"/>
<protein>
    <recommendedName>
        <fullName evidence="2">Integrase catalytic domain-containing protein</fullName>
    </recommendedName>
</protein>
<dbReference type="VEuPathDB" id="FungiDB:PC110_g20011"/>
<dbReference type="AlphaFoldDB" id="A0A8T1I583"/>
<accession>A0A8T1I583</accession>
<evidence type="ECO:0000259" key="2">
    <source>
        <dbReference type="PROSITE" id="PS50994"/>
    </source>
</evidence>
<dbReference type="PROSITE" id="PS50994">
    <property type="entry name" value="INTEGRASE"/>
    <property type="match status" value="1"/>
</dbReference>
<dbReference type="Proteomes" id="UP000697107">
    <property type="component" value="Unassembled WGS sequence"/>
</dbReference>
<evidence type="ECO:0000313" key="5">
    <source>
        <dbReference type="Proteomes" id="UP000760860"/>
    </source>
</evidence>